<keyword evidence="4" id="KW-0297">G-protein coupled receptor</keyword>
<accession>A0AAN9BSM4</accession>
<dbReference type="EMBL" id="JBAMIC010000003">
    <property type="protein sequence ID" value="KAK7110773.1"/>
    <property type="molecule type" value="Genomic_DNA"/>
</dbReference>
<keyword evidence="5 9" id="KW-0472">Membrane</keyword>
<evidence type="ECO:0000313" key="11">
    <source>
        <dbReference type="EMBL" id="KAK7110773.1"/>
    </source>
</evidence>
<evidence type="ECO:0000256" key="8">
    <source>
        <dbReference type="SAM" id="MobiDB-lite"/>
    </source>
</evidence>
<dbReference type="PANTHER" id="PTHR24243">
    <property type="entry name" value="G-PROTEIN COUPLED RECEPTOR"/>
    <property type="match status" value="1"/>
</dbReference>
<dbReference type="GO" id="GO:0004930">
    <property type="term" value="F:G protein-coupled receptor activity"/>
    <property type="evidence" value="ECO:0007669"/>
    <property type="project" value="UniProtKB-KW"/>
</dbReference>
<keyword evidence="3 9" id="KW-1133">Transmembrane helix</keyword>
<feature type="transmembrane region" description="Helical" evidence="9">
    <location>
        <begin position="170"/>
        <end position="190"/>
    </location>
</feature>
<dbReference type="Pfam" id="PF00001">
    <property type="entry name" value="7tm_1"/>
    <property type="match status" value="1"/>
</dbReference>
<dbReference type="Gene3D" id="1.20.1070.10">
    <property type="entry name" value="Rhodopsin 7-helix transmembrane proteins"/>
    <property type="match status" value="1"/>
</dbReference>
<protein>
    <recommendedName>
        <fullName evidence="10">G-protein coupled receptors family 1 profile domain-containing protein</fullName>
    </recommendedName>
</protein>
<proteinExistence type="predicted"/>
<evidence type="ECO:0000256" key="3">
    <source>
        <dbReference type="ARBA" id="ARBA00022989"/>
    </source>
</evidence>
<reference evidence="11 12" key="1">
    <citation type="submission" date="2024-02" db="EMBL/GenBank/DDBJ databases">
        <title>Chromosome-scale genome assembly of the rough periwinkle Littorina saxatilis.</title>
        <authorList>
            <person name="De Jode A."/>
            <person name="Faria R."/>
            <person name="Formenti G."/>
            <person name="Sims Y."/>
            <person name="Smith T.P."/>
            <person name="Tracey A."/>
            <person name="Wood J.M.D."/>
            <person name="Zagrodzka Z.B."/>
            <person name="Johannesson K."/>
            <person name="Butlin R.K."/>
            <person name="Leder E.H."/>
        </authorList>
    </citation>
    <scope>NUCLEOTIDE SEQUENCE [LARGE SCALE GENOMIC DNA]</scope>
    <source>
        <strain evidence="11">Snail1</strain>
        <tissue evidence="11">Muscle</tissue>
    </source>
</reference>
<feature type="domain" description="G-protein coupled receptors family 1 profile" evidence="10">
    <location>
        <begin position="73"/>
        <end position="350"/>
    </location>
</feature>
<gene>
    <name evidence="11" type="ORF">V1264_014595</name>
</gene>
<dbReference type="AlphaFoldDB" id="A0AAN9BSM4"/>
<evidence type="ECO:0000259" key="10">
    <source>
        <dbReference type="PROSITE" id="PS50262"/>
    </source>
</evidence>
<evidence type="ECO:0000256" key="7">
    <source>
        <dbReference type="ARBA" id="ARBA00023224"/>
    </source>
</evidence>
<evidence type="ECO:0000256" key="1">
    <source>
        <dbReference type="ARBA" id="ARBA00004141"/>
    </source>
</evidence>
<dbReference type="InterPro" id="IPR017452">
    <property type="entry name" value="GPCR_Rhodpsn_7TM"/>
</dbReference>
<evidence type="ECO:0000256" key="5">
    <source>
        <dbReference type="ARBA" id="ARBA00023136"/>
    </source>
</evidence>
<evidence type="ECO:0000256" key="2">
    <source>
        <dbReference type="ARBA" id="ARBA00022692"/>
    </source>
</evidence>
<feature type="transmembrane region" description="Helical" evidence="9">
    <location>
        <begin position="91"/>
        <end position="114"/>
    </location>
</feature>
<sequence length="441" mass="48854">MASATTDSGVKVTSLLGLANMTLTHSLLNASDTTSGTPTLTPEERAQVEQYMATIDAIKQTYMWIIFAFGFPGNLISLVIILRLRCFGSPALYVATLAVVDNAAIMVKLLLVLFGEYKVSIGLMGCKAMFFLGNHLVVYANWVLVTMALERFVAVWQPLRVNRMWSTRKAAISLTVVLLVTVALTSPLFVTVTVTDKGGKQTCAVDPQYRLFMSIWQWCQVAAYGFLPCVMLLTLNVFIIVIISRARRFHRSMNPSFKSNGSATNNNSNNASTSSSCSMPGGGVQRQATILLLVTSAVLVITTTPVCVYILLQQWWQPRPGTVDFARKQLVGFVLRAVCDANHSVNFYLYFVSARKFRAYFCKAVCWLCHRHGSGRGFDTATRHFSNTRSTLRLKDKSQGHMLLYQRKKTEKDDDDDGENSESIKLAQHNGCLATTCSSPL</sequence>
<dbReference type="SUPFAM" id="SSF81321">
    <property type="entry name" value="Family A G protein-coupled receptor-like"/>
    <property type="match status" value="1"/>
</dbReference>
<comment type="caution">
    <text evidence="11">The sequence shown here is derived from an EMBL/GenBank/DDBJ whole genome shotgun (WGS) entry which is preliminary data.</text>
</comment>
<keyword evidence="7" id="KW-0807">Transducer</keyword>
<dbReference type="InterPro" id="IPR000276">
    <property type="entry name" value="GPCR_Rhodpsn"/>
</dbReference>
<keyword evidence="12" id="KW-1185">Reference proteome</keyword>
<organism evidence="11 12">
    <name type="scientific">Littorina saxatilis</name>
    <dbReference type="NCBI Taxonomy" id="31220"/>
    <lineage>
        <taxon>Eukaryota</taxon>
        <taxon>Metazoa</taxon>
        <taxon>Spiralia</taxon>
        <taxon>Lophotrochozoa</taxon>
        <taxon>Mollusca</taxon>
        <taxon>Gastropoda</taxon>
        <taxon>Caenogastropoda</taxon>
        <taxon>Littorinimorpha</taxon>
        <taxon>Littorinoidea</taxon>
        <taxon>Littorinidae</taxon>
        <taxon>Littorina</taxon>
    </lineage>
</organism>
<keyword evidence="2 9" id="KW-0812">Transmembrane</keyword>
<dbReference type="Proteomes" id="UP001374579">
    <property type="component" value="Unassembled WGS sequence"/>
</dbReference>
<feature type="transmembrane region" description="Helical" evidence="9">
    <location>
        <begin position="129"/>
        <end position="149"/>
    </location>
</feature>
<name>A0AAN9BSM4_9CAEN</name>
<dbReference type="GO" id="GO:0005886">
    <property type="term" value="C:plasma membrane"/>
    <property type="evidence" value="ECO:0007669"/>
    <property type="project" value="TreeGrafter"/>
</dbReference>
<dbReference type="PROSITE" id="PS00237">
    <property type="entry name" value="G_PROTEIN_RECEP_F1_1"/>
    <property type="match status" value="1"/>
</dbReference>
<comment type="subcellular location">
    <subcellularLocation>
        <location evidence="1">Membrane</location>
        <topology evidence="1">Multi-pass membrane protein</topology>
    </subcellularLocation>
</comment>
<evidence type="ECO:0000256" key="9">
    <source>
        <dbReference type="SAM" id="Phobius"/>
    </source>
</evidence>
<evidence type="ECO:0000256" key="4">
    <source>
        <dbReference type="ARBA" id="ARBA00023040"/>
    </source>
</evidence>
<feature type="compositionally biased region" description="Low complexity" evidence="8">
    <location>
        <begin position="259"/>
        <end position="278"/>
    </location>
</feature>
<feature type="transmembrane region" description="Helical" evidence="9">
    <location>
        <begin position="221"/>
        <end position="243"/>
    </location>
</feature>
<dbReference type="PROSITE" id="PS50262">
    <property type="entry name" value="G_PROTEIN_RECEP_F1_2"/>
    <property type="match status" value="1"/>
</dbReference>
<evidence type="ECO:0000256" key="6">
    <source>
        <dbReference type="ARBA" id="ARBA00023170"/>
    </source>
</evidence>
<feature type="region of interest" description="Disordered" evidence="8">
    <location>
        <begin position="258"/>
        <end position="279"/>
    </location>
</feature>
<keyword evidence="6" id="KW-0675">Receptor</keyword>
<dbReference type="PANTHER" id="PTHR24243:SF230">
    <property type="entry name" value="G-PROTEIN COUPLED RECEPTORS FAMILY 1 PROFILE DOMAIN-CONTAINING PROTEIN"/>
    <property type="match status" value="1"/>
</dbReference>
<feature type="transmembrane region" description="Helical" evidence="9">
    <location>
        <begin position="288"/>
        <end position="312"/>
    </location>
</feature>
<evidence type="ECO:0000313" key="12">
    <source>
        <dbReference type="Proteomes" id="UP001374579"/>
    </source>
</evidence>
<feature type="transmembrane region" description="Helical" evidence="9">
    <location>
        <begin position="62"/>
        <end position="84"/>
    </location>
</feature>